<accession>M2X674</accession>
<proteinExistence type="predicted"/>
<sequence length="72" mass="8366">MDRFVKILSVAVSSYSKNTCSFPLEKIFDAFYVESKSFSSFHVNKDSLFIPTWCFSNTTGTAIEWERLRQIL</sequence>
<organism evidence="1 2">
    <name type="scientific">Galdieria sulphuraria</name>
    <name type="common">Red alga</name>
    <dbReference type="NCBI Taxonomy" id="130081"/>
    <lineage>
        <taxon>Eukaryota</taxon>
        <taxon>Rhodophyta</taxon>
        <taxon>Bangiophyceae</taxon>
        <taxon>Galdieriales</taxon>
        <taxon>Galdieriaceae</taxon>
        <taxon>Galdieria</taxon>
    </lineage>
</organism>
<dbReference type="Proteomes" id="UP000030680">
    <property type="component" value="Unassembled WGS sequence"/>
</dbReference>
<protein>
    <submittedName>
        <fullName evidence="1">Uncharacterized protein</fullName>
    </submittedName>
</protein>
<dbReference type="AlphaFoldDB" id="M2X674"/>
<reference evidence="2" key="1">
    <citation type="journal article" date="2013" name="Science">
        <title>Gene transfer from bacteria and archaea facilitated evolution of an extremophilic eukaryote.</title>
        <authorList>
            <person name="Schonknecht G."/>
            <person name="Chen W.H."/>
            <person name="Ternes C.M."/>
            <person name="Barbier G.G."/>
            <person name="Shrestha R.P."/>
            <person name="Stanke M."/>
            <person name="Brautigam A."/>
            <person name="Baker B.J."/>
            <person name="Banfield J.F."/>
            <person name="Garavito R.M."/>
            <person name="Carr K."/>
            <person name="Wilkerson C."/>
            <person name="Rensing S.A."/>
            <person name="Gagneul D."/>
            <person name="Dickenson N.E."/>
            <person name="Oesterhelt C."/>
            <person name="Lercher M.J."/>
            <person name="Weber A.P."/>
        </authorList>
    </citation>
    <scope>NUCLEOTIDE SEQUENCE [LARGE SCALE GENOMIC DNA]</scope>
    <source>
        <strain evidence="2">074W</strain>
    </source>
</reference>
<evidence type="ECO:0000313" key="1">
    <source>
        <dbReference type="EMBL" id="EME32005.1"/>
    </source>
</evidence>
<dbReference type="KEGG" id="gsl:Gasu_07510"/>
<keyword evidence="2" id="KW-1185">Reference proteome</keyword>
<dbReference type="RefSeq" id="XP_005708525.1">
    <property type="nucleotide sequence ID" value="XM_005708468.1"/>
</dbReference>
<gene>
    <name evidence="1" type="ORF">Gasu_07510</name>
</gene>
<dbReference type="EMBL" id="KB454488">
    <property type="protein sequence ID" value="EME32005.1"/>
    <property type="molecule type" value="Genomic_DNA"/>
</dbReference>
<name>M2X674_GALSU</name>
<dbReference type="Gramene" id="EME32005">
    <property type="protein sequence ID" value="EME32005"/>
    <property type="gene ID" value="Gasu_07510"/>
</dbReference>
<evidence type="ECO:0000313" key="2">
    <source>
        <dbReference type="Proteomes" id="UP000030680"/>
    </source>
</evidence>
<dbReference type="GeneID" id="17090607"/>